<dbReference type="EMBL" id="VSSQ01000645">
    <property type="protein sequence ID" value="MPL99077.1"/>
    <property type="molecule type" value="Genomic_DNA"/>
</dbReference>
<evidence type="ECO:0000256" key="1">
    <source>
        <dbReference type="SAM" id="MobiDB-lite"/>
    </source>
</evidence>
<reference evidence="2" key="1">
    <citation type="submission" date="2019-08" db="EMBL/GenBank/DDBJ databases">
        <authorList>
            <person name="Kucharzyk K."/>
            <person name="Murdoch R.W."/>
            <person name="Higgins S."/>
            <person name="Loffler F."/>
        </authorList>
    </citation>
    <scope>NUCLEOTIDE SEQUENCE</scope>
</reference>
<evidence type="ECO:0000313" key="2">
    <source>
        <dbReference type="EMBL" id="MPL99077.1"/>
    </source>
</evidence>
<organism evidence="2">
    <name type="scientific">bioreactor metagenome</name>
    <dbReference type="NCBI Taxonomy" id="1076179"/>
    <lineage>
        <taxon>unclassified sequences</taxon>
        <taxon>metagenomes</taxon>
        <taxon>ecological metagenomes</taxon>
    </lineage>
</organism>
<feature type="region of interest" description="Disordered" evidence="1">
    <location>
        <begin position="40"/>
        <end position="72"/>
    </location>
</feature>
<comment type="caution">
    <text evidence="2">The sequence shown here is derived from an EMBL/GenBank/DDBJ whole genome shotgun (WGS) entry which is preliminary data.</text>
</comment>
<gene>
    <name evidence="2" type="ORF">SDC9_45292</name>
</gene>
<sequence>MDQQSTNAYITPGNINGILNRGGINVELDEKLMDRDDHQHVNKASHPGKVSTSTINNSFMSGGILRKEEKKR</sequence>
<feature type="compositionally biased region" description="Polar residues" evidence="1">
    <location>
        <begin position="50"/>
        <end position="60"/>
    </location>
</feature>
<name>A0A644W674_9ZZZZ</name>
<proteinExistence type="predicted"/>
<dbReference type="AlphaFoldDB" id="A0A644W674"/>
<accession>A0A644W674</accession>
<protein>
    <submittedName>
        <fullName evidence="2">Uncharacterized protein</fullName>
    </submittedName>
</protein>